<dbReference type="SUPFAM" id="SSF47090">
    <property type="entry name" value="PGBD-like"/>
    <property type="match status" value="1"/>
</dbReference>
<organism evidence="9 10">
    <name type="scientific">Bacteroides sedimenti</name>
    <dbReference type="NCBI Taxonomy" id="2136147"/>
    <lineage>
        <taxon>Bacteria</taxon>
        <taxon>Pseudomonadati</taxon>
        <taxon>Bacteroidota</taxon>
        <taxon>Bacteroidia</taxon>
        <taxon>Bacteroidales</taxon>
        <taxon>Bacteroidaceae</taxon>
        <taxon>Bacteroides</taxon>
    </lineage>
</organism>
<evidence type="ECO:0000313" key="9">
    <source>
        <dbReference type="EMBL" id="BEG99338.1"/>
    </source>
</evidence>
<evidence type="ECO:0000256" key="7">
    <source>
        <dbReference type="PROSITE-ProRule" id="PRU01373"/>
    </source>
</evidence>
<gene>
    <name evidence="9" type="ORF">BSYN_16030</name>
</gene>
<sequence length="577" mass="67411">MDYSEFTSSQKMRNPSYEIDGMKVHKYLLRLCAQRSIHSVRDSVLFNFYTSEDASLWLTSFGDWEKINELLHWLENSWVHGLNPEMFSVSKIKRNFAKLRSLNIDERDNINKLIAELEYDLSSAYLRYVCGMSYGFVSPHHILNNIDEEELKPGEVRDSLAPPKMKVYYSIPLKRSNRMFAEKAMENTKNNLSSFLQEVQPRNPFYLSMQKEYIRINAQKDLPSERIPYIGGLKLKEGDVHPAVPLIAEKLIKLGYLPRIEHASSIYSSFSFDLLSAVNSFRLRNSIPTDKFIGNNTIEALNRPMRYYKERLIVNMERMRWQTKIDKGSKYVIVNIAAFMLQAFDEKADSVLEMKICCGSYENKTPLLASRIAYVQMNPYWNVPKSIVRKEIIPAFMKDTAYFERNQMKVYDKEGNEVDPLAVNWKDFEGEIPYSVKQEKGEGNSLGRLIFRFPNAFAVYLHDTPSRQAFLRAERAVSHGCVRLEKPLDFVFFLLKKKDEKMMDKIRIAIDLPPKTEKGKELLEMPGYKPIKTYSFPEMVPLFLDYYTIYPSHDGALNYCKDVYKFDQPILKKLRKL</sequence>
<keyword evidence="4 7" id="KW-0133">Cell shape</keyword>
<dbReference type="PANTHER" id="PTHR41533:SF2">
    <property type="entry name" value="BLR7131 PROTEIN"/>
    <property type="match status" value="1"/>
</dbReference>
<evidence type="ECO:0000256" key="2">
    <source>
        <dbReference type="ARBA" id="ARBA00005992"/>
    </source>
</evidence>
<dbReference type="PANTHER" id="PTHR41533">
    <property type="entry name" value="L,D-TRANSPEPTIDASE HI_1667-RELATED"/>
    <property type="match status" value="1"/>
</dbReference>
<feature type="active site" description="Proton donor/acceptor" evidence="7">
    <location>
        <position position="462"/>
    </location>
</feature>
<dbReference type="InterPro" id="IPR052905">
    <property type="entry name" value="LD-transpeptidase_YkuD-like"/>
</dbReference>
<accession>A0ABM8IBF5</accession>
<comment type="pathway">
    <text evidence="1 7">Cell wall biogenesis; peptidoglycan biosynthesis.</text>
</comment>
<reference evidence="9 10" key="1">
    <citation type="submission" date="2023-04" db="EMBL/GenBank/DDBJ databases">
        <title>Draft genome sequence of acteroides sedimenti strain YN3PY1.</title>
        <authorList>
            <person name="Yoshida N."/>
        </authorList>
    </citation>
    <scope>NUCLEOTIDE SEQUENCE [LARGE SCALE GENOMIC DNA]</scope>
    <source>
        <strain evidence="9 10">YN3PY1</strain>
    </source>
</reference>
<keyword evidence="6 7" id="KW-0961">Cell wall biogenesis/degradation</keyword>
<protein>
    <recommendedName>
        <fullName evidence="8">L,D-TPase catalytic domain-containing protein</fullName>
    </recommendedName>
</protein>
<evidence type="ECO:0000256" key="3">
    <source>
        <dbReference type="ARBA" id="ARBA00022679"/>
    </source>
</evidence>
<proteinExistence type="inferred from homology"/>
<keyword evidence="10" id="KW-1185">Reference proteome</keyword>
<dbReference type="EMBL" id="AP028055">
    <property type="protein sequence ID" value="BEG99338.1"/>
    <property type="molecule type" value="Genomic_DNA"/>
</dbReference>
<feature type="domain" description="L,D-TPase catalytic" evidence="8">
    <location>
        <begin position="330"/>
        <end position="509"/>
    </location>
</feature>
<dbReference type="PROSITE" id="PS52029">
    <property type="entry name" value="LD_TPASE"/>
    <property type="match status" value="1"/>
</dbReference>
<dbReference type="InterPro" id="IPR038063">
    <property type="entry name" value="Transpep_catalytic_dom"/>
</dbReference>
<evidence type="ECO:0000313" key="10">
    <source>
        <dbReference type="Proteomes" id="UP001496674"/>
    </source>
</evidence>
<dbReference type="CDD" id="cd16913">
    <property type="entry name" value="YkuD_like"/>
    <property type="match status" value="1"/>
</dbReference>
<evidence type="ECO:0000256" key="1">
    <source>
        <dbReference type="ARBA" id="ARBA00004752"/>
    </source>
</evidence>
<evidence type="ECO:0000259" key="8">
    <source>
        <dbReference type="PROSITE" id="PS52029"/>
    </source>
</evidence>
<comment type="similarity">
    <text evidence="2">Belongs to the YkuD family.</text>
</comment>
<dbReference type="InterPro" id="IPR045380">
    <property type="entry name" value="LD_TPept_scaffold_dom"/>
</dbReference>
<feature type="active site" description="Nucleophile" evidence="7">
    <location>
        <position position="481"/>
    </location>
</feature>
<dbReference type="InterPro" id="IPR036365">
    <property type="entry name" value="PGBD-like_sf"/>
</dbReference>
<dbReference type="Proteomes" id="UP001496674">
    <property type="component" value="Chromosome"/>
</dbReference>
<dbReference type="SUPFAM" id="SSF141523">
    <property type="entry name" value="L,D-transpeptidase catalytic domain-like"/>
    <property type="match status" value="1"/>
</dbReference>
<dbReference type="Pfam" id="PF03734">
    <property type="entry name" value="YkuD"/>
    <property type="match status" value="1"/>
</dbReference>
<keyword evidence="3" id="KW-0808">Transferase</keyword>
<name>A0ABM8IBF5_9BACE</name>
<dbReference type="Gene3D" id="2.40.440.10">
    <property type="entry name" value="L,D-transpeptidase catalytic domain-like"/>
    <property type="match status" value="1"/>
</dbReference>
<evidence type="ECO:0000256" key="4">
    <source>
        <dbReference type="ARBA" id="ARBA00022960"/>
    </source>
</evidence>
<dbReference type="InterPro" id="IPR005490">
    <property type="entry name" value="LD_TPept_cat_dom"/>
</dbReference>
<evidence type="ECO:0000256" key="5">
    <source>
        <dbReference type="ARBA" id="ARBA00022984"/>
    </source>
</evidence>
<keyword evidence="5 7" id="KW-0573">Peptidoglycan synthesis</keyword>
<dbReference type="Pfam" id="PF20142">
    <property type="entry name" value="Scaffold"/>
    <property type="match status" value="1"/>
</dbReference>
<evidence type="ECO:0000256" key="6">
    <source>
        <dbReference type="ARBA" id="ARBA00023316"/>
    </source>
</evidence>